<comment type="caution">
    <text evidence="2">The sequence shown here is derived from an EMBL/GenBank/DDBJ whole genome shotgun (WGS) entry which is preliminary data.</text>
</comment>
<protein>
    <submittedName>
        <fullName evidence="2">Uncharacterized protein</fullName>
    </submittedName>
</protein>
<feature type="compositionally biased region" description="Acidic residues" evidence="1">
    <location>
        <begin position="247"/>
        <end position="277"/>
    </location>
</feature>
<feature type="compositionally biased region" description="Basic residues" evidence="1">
    <location>
        <begin position="286"/>
        <end position="297"/>
    </location>
</feature>
<gene>
    <name evidence="2" type="ORF">CVIRNUC_003396</name>
</gene>
<evidence type="ECO:0000313" key="2">
    <source>
        <dbReference type="EMBL" id="CAK0766811.1"/>
    </source>
</evidence>
<evidence type="ECO:0000256" key="1">
    <source>
        <dbReference type="SAM" id="MobiDB-lite"/>
    </source>
</evidence>
<keyword evidence="3" id="KW-1185">Reference proteome</keyword>
<dbReference type="AlphaFoldDB" id="A0AAV1I068"/>
<reference evidence="2 3" key="1">
    <citation type="submission" date="2023-10" db="EMBL/GenBank/DDBJ databases">
        <authorList>
            <person name="Maclean D."/>
            <person name="Macfadyen A."/>
        </authorList>
    </citation>
    <scope>NUCLEOTIDE SEQUENCE [LARGE SCALE GENOMIC DNA]</scope>
</reference>
<dbReference type="Proteomes" id="UP001314263">
    <property type="component" value="Unassembled WGS sequence"/>
</dbReference>
<accession>A0AAV1I068</accession>
<proteinExistence type="predicted"/>
<organism evidence="2 3">
    <name type="scientific">Coccomyxa viridis</name>
    <dbReference type="NCBI Taxonomy" id="1274662"/>
    <lineage>
        <taxon>Eukaryota</taxon>
        <taxon>Viridiplantae</taxon>
        <taxon>Chlorophyta</taxon>
        <taxon>core chlorophytes</taxon>
        <taxon>Trebouxiophyceae</taxon>
        <taxon>Trebouxiophyceae incertae sedis</taxon>
        <taxon>Coccomyxaceae</taxon>
        <taxon>Coccomyxa</taxon>
    </lineage>
</organism>
<sequence length="297" mass="33852">MTEITNIIKLKNVDFDKLNFSEKRKKRSTLGVDNVFLSYGKENSWAYIQFPMLKHPFDLPEKLNDDGSTAITLSLNKNVESHRVAIEKLRKFDGVVLDKIREHASEWLSKGTVVDDSWIASKYTQFLKIKTSDEDPTEERYFNIKVKLPAKEGKIITESIDMQGNEVDPLTYLTKHCSVQVMARPSRLWFQGSGKVGTTWECAYIRIEKTEALTGARVWTNYDDEEETVVKNSNTLPGEVHVPAEDAPGDDEDADDEEDEGDDEDDDDDDIEPEPVTEPEPVKPVKKERKKAVARKP</sequence>
<name>A0AAV1I068_9CHLO</name>
<feature type="region of interest" description="Disordered" evidence="1">
    <location>
        <begin position="229"/>
        <end position="297"/>
    </location>
</feature>
<evidence type="ECO:0000313" key="3">
    <source>
        <dbReference type="Proteomes" id="UP001314263"/>
    </source>
</evidence>
<dbReference type="EMBL" id="CAUYUE010000004">
    <property type="protein sequence ID" value="CAK0766811.1"/>
    <property type="molecule type" value="Genomic_DNA"/>
</dbReference>